<evidence type="ECO:0000313" key="3">
    <source>
        <dbReference type="Proteomes" id="UP000002035"/>
    </source>
</evidence>
<evidence type="ECO:0000256" key="1">
    <source>
        <dbReference type="SAM" id="MobiDB-lite"/>
    </source>
</evidence>
<proteinExistence type="predicted"/>
<dbReference type="eggNOG" id="ENOG502QR0D">
    <property type="taxonomic scope" value="Eukaryota"/>
</dbReference>
<dbReference type="VEuPathDB" id="FungiDB:MCYG_01722"/>
<name>C5FHS3_ARTOC</name>
<dbReference type="InterPro" id="IPR009003">
    <property type="entry name" value="Peptidase_S1_PA"/>
</dbReference>
<dbReference type="Pfam" id="PF08192">
    <property type="entry name" value="Peptidase_S64"/>
    <property type="match status" value="1"/>
</dbReference>
<organism evidence="2 3">
    <name type="scientific">Arthroderma otae (strain ATCC MYA-4605 / CBS 113480)</name>
    <name type="common">Microsporum canis</name>
    <dbReference type="NCBI Taxonomy" id="554155"/>
    <lineage>
        <taxon>Eukaryota</taxon>
        <taxon>Fungi</taxon>
        <taxon>Dikarya</taxon>
        <taxon>Ascomycota</taxon>
        <taxon>Pezizomycotina</taxon>
        <taxon>Eurotiomycetes</taxon>
        <taxon>Eurotiomycetidae</taxon>
        <taxon>Onygenales</taxon>
        <taxon>Arthrodermataceae</taxon>
        <taxon>Microsporum</taxon>
    </lineage>
</organism>
<sequence>MSQPNRQPNPLYMARRRVTAEVAYAGPQMPTPPSSSFSGSIPAHRPRRIRRVEGSSESEAPSSIGDDEIHNEDYRAGGPHLVRLPGLSEPLERRDPLDVTWDEVLRAPVRSILDRYRVDMSSAVPVRRCFNVVSERYDTILILARKHNLASDSWFRACKDILQLFRSKGLMQLNVEILDKRANPRIVTYPISPDDPFVRAWNSIRPQVLSILGRNDWTLLYVIRQRVEDQREGPITVAITVAEESINDWTRIRDEIVQLLDSNGYYGVAVNIRRGDIWNMAQYSHAFLEDRDWDTRAKLGGSLGPQGSRESASTFGGFVDLQSSVSGQWTRYGLTNFHCVVADAKSDKSYNEWVKNGIRPEGCKDLKLDSPALKDHESALAHYQNELDTGRKDLPPNDVVQRILDGDPSIPNSHKVRYRLQKSIVRDIEATIQRATPFGPDQRYLGFVYAASGFTVNPRKQLLDWALIDVDRRRITANEIPANDAVNPKYRAKYVPSAPVMSGTASVDEHDLVFKIGRTTGFTGGRVNGIKLSDLQGWTTNAQGEREYVQGTAVVVGSLNHNIPFGEPGDSGSFVMNNDGQFVGLYIGGDVDNQTGLFIEAQCLFEDIKRVTNCRNVRI</sequence>
<reference evidence="3" key="1">
    <citation type="journal article" date="2012" name="MBio">
        <title>Comparative genome analysis of Trichophyton rubrum and related dermatophytes reveals candidate genes involved in infection.</title>
        <authorList>
            <person name="Martinez D.A."/>
            <person name="Oliver B.G."/>
            <person name="Graeser Y."/>
            <person name="Goldberg J.M."/>
            <person name="Li W."/>
            <person name="Martinez-Rossi N.M."/>
            <person name="Monod M."/>
            <person name="Shelest E."/>
            <person name="Barton R.C."/>
            <person name="Birch E."/>
            <person name="Brakhage A.A."/>
            <person name="Chen Z."/>
            <person name="Gurr S.J."/>
            <person name="Heiman D."/>
            <person name="Heitman J."/>
            <person name="Kosti I."/>
            <person name="Rossi A."/>
            <person name="Saif S."/>
            <person name="Samalova M."/>
            <person name="Saunders C.W."/>
            <person name="Shea T."/>
            <person name="Summerbell R.C."/>
            <person name="Xu J."/>
            <person name="Young S."/>
            <person name="Zeng Q."/>
            <person name="Birren B.W."/>
            <person name="Cuomo C.A."/>
            <person name="White T.C."/>
        </authorList>
    </citation>
    <scope>NUCLEOTIDE SEQUENCE [LARGE SCALE GENOMIC DNA]</scope>
    <source>
        <strain evidence="3">ATCC MYA-4605 / CBS 113480</strain>
    </source>
</reference>
<dbReference type="Proteomes" id="UP000002035">
    <property type="component" value="Unassembled WGS sequence"/>
</dbReference>
<dbReference type="RefSeq" id="XP_002848788.1">
    <property type="nucleotide sequence ID" value="XM_002848742.1"/>
</dbReference>
<keyword evidence="3" id="KW-1185">Reference proteome</keyword>
<dbReference type="InterPro" id="IPR012985">
    <property type="entry name" value="Peptidase_S64_Ssy5"/>
</dbReference>
<accession>C5FHS3</accession>
<evidence type="ECO:0000313" key="2">
    <source>
        <dbReference type="EMBL" id="EEQ28903.1"/>
    </source>
</evidence>
<dbReference type="SUPFAM" id="SSF50494">
    <property type="entry name" value="Trypsin-like serine proteases"/>
    <property type="match status" value="1"/>
</dbReference>
<dbReference type="GeneID" id="9227767"/>
<dbReference type="OrthoDB" id="5424209at2759"/>
<dbReference type="InterPro" id="IPR043504">
    <property type="entry name" value="Peptidase_S1_PA_chymotrypsin"/>
</dbReference>
<dbReference type="OMA" id="SNIWHAS"/>
<dbReference type="AlphaFoldDB" id="C5FHS3"/>
<feature type="region of interest" description="Disordered" evidence="1">
    <location>
        <begin position="22"/>
        <end position="77"/>
    </location>
</feature>
<dbReference type="HOGENOM" id="CLU_028989_0_0_1"/>
<gene>
    <name evidence="2" type="ORF">MCYG_01722</name>
</gene>
<dbReference type="EMBL" id="DS995702">
    <property type="protein sequence ID" value="EEQ28903.1"/>
    <property type="molecule type" value="Genomic_DNA"/>
</dbReference>
<dbReference type="STRING" id="554155.C5FHS3"/>
<protein>
    <submittedName>
        <fullName evidence="2">Uncharacterized protein</fullName>
    </submittedName>
</protein>
<dbReference type="Gene3D" id="2.40.10.10">
    <property type="entry name" value="Trypsin-like serine proteases"/>
    <property type="match status" value="1"/>
</dbReference>